<feature type="transmembrane region" description="Helical" evidence="7">
    <location>
        <begin position="406"/>
        <end position="424"/>
    </location>
</feature>
<dbReference type="RefSeq" id="WP_115415913.1">
    <property type="nucleotide sequence ID" value="NZ_CP031357.1"/>
</dbReference>
<evidence type="ECO:0000256" key="3">
    <source>
        <dbReference type="ARBA" id="ARBA00022475"/>
    </source>
</evidence>
<dbReference type="EMBL" id="CP031357">
    <property type="protein sequence ID" value="AXK41726.1"/>
    <property type="molecule type" value="Genomic_DNA"/>
</dbReference>
<evidence type="ECO:0000256" key="1">
    <source>
        <dbReference type="ARBA" id="ARBA00004651"/>
    </source>
</evidence>
<keyword evidence="6 7" id="KW-0472">Membrane</keyword>
<organism evidence="11 12">
    <name type="scientific">Erythrobacter aureus</name>
    <dbReference type="NCBI Taxonomy" id="2182384"/>
    <lineage>
        <taxon>Bacteria</taxon>
        <taxon>Pseudomonadati</taxon>
        <taxon>Pseudomonadota</taxon>
        <taxon>Alphaproteobacteria</taxon>
        <taxon>Sphingomonadales</taxon>
        <taxon>Erythrobacteraceae</taxon>
        <taxon>Erythrobacter/Porphyrobacter group</taxon>
        <taxon>Erythrobacter</taxon>
    </lineage>
</organism>
<feature type="transmembrane region" description="Helical" evidence="7">
    <location>
        <begin position="35"/>
        <end position="57"/>
    </location>
</feature>
<dbReference type="InterPro" id="IPR011642">
    <property type="entry name" value="Gate_dom"/>
</dbReference>
<evidence type="ECO:0000259" key="8">
    <source>
        <dbReference type="Pfam" id="PF01773"/>
    </source>
</evidence>
<feature type="domain" description="Nucleoside transporter/FeoB GTPase Gate" evidence="10">
    <location>
        <begin position="106"/>
        <end position="203"/>
    </location>
</feature>
<dbReference type="PANTHER" id="PTHR10590:SF4">
    <property type="entry name" value="SOLUTE CARRIER FAMILY 28 MEMBER 3"/>
    <property type="match status" value="1"/>
</dbReference>
<comment type="similarity">
    <text evidence="2">Belongs to the concentrative nucleoside transporter (CNT) (TC 2.A.41) family.</text>
</comment>
<dbReference type="Pfam" id="PF07662">
    <property type="entry name" value="Nucleos_tra2_C"/>
    <property type="match status" value="1"/>
</dbReference>
<accession>A0A345YCS4</accession>
<dbReference type="InterPro" id="IPR002668">
    <property type="entry name" value="CNT_N_dom"/>
</dbReference>
<evidence type="ECO:0000259" key="9">
    <source>
        <dbReference type="Pfam" id="PF07662"/>
    </source>
</evidence>
<evidence type="ECO:0000259" key="10">
    <source>
        <dbReference type="Pfam" id="PF07670"/>
    </source>
</evidence>
<dbReference type="KEGG" id="err:DVR09_04680"/>
<gene>
    <name evidence="11" type="ORF">DVR09_04680</name>
</gene>
<sequence>MEVFDQFRGLAGIALLVLLAWGLSENRAGRPSLGWIAGALALQVFLALLIVRVPIVWDAVTLANDAVAAIERATLDGSSYMFGYLGGAPLPFELSEGAEAPVVIAFQILPLVIVFSALAALLWHWGVLRWLVDGLSYLLRRTLKVSGVVGLSGGSNLFLGVVESPLVVRAYFARMSRADLFQVMVLAMATISGAILILYATTLSRTVPDAVGHMISASLISLPAALLVAKLMVPGEADDADSEEPARNEPGLRYESSIDAIIKGTMDGMQLFLAVIAVIIVVFALVSLTDQVLALLPLVDGDPLTLKRLFGWAFAPLMWLIGVPWGEAQAAGSLMGTKAILNEYVAYLELAALPDGTFAPRSLLIVTYALCGVANLASIGLLVSTIGTLCPERRGEVAGLGIRSWIAGNMATAMTGAWIGLITWG</sequence>
<dbReference type="InterPro" id="IPR008276">
    <property type="entry name" value="C_nuclsd_transpt"/>
</dbReference>
<keyword evidence="3" id="KW-1003">Cell membrane</keyword>
<evidence type="ECO:0000256" key="2">
    <source>
        <dbReference type="ARBA" id="ARBA00009033"/>
    </source>
</evidence>
<dbReference type="InterPro" id="IPR011657">
    <property type="entry name" value="CNT_C_dom"/>
</dbReference>
<dbReference type="GO" id="GO:0005337">
    <property type="term" value="F:nucleoside transmembrane transporter activity"/>
    <property type="evidence" value="ECO:0007669"/>
    <property type="project" value="InterPro"/>
</dbReference>
<evidence type="ECO:0000313" key="11">
    <source>
        <dbReference type="EMBL" id="AXK41726.1"/>
    </source>
</evidence>
<reference evidence="12" key="1">
    <citation type="submission" date="2018-07" db="EMBL/GenBank/DDBJ databases">
        <title>Genome sequence of Erythrobacter strain YH-07, an antagonistic bacterium isolated from Yellow Sea.</title>
        <authorList>
            <person name="Tang T."/>
            <person name="Liu Q."/>
            <person name="Sun X."/>
        </authorList>
    </citation>
    <scope>NUCLEOTIDE SEQUENCE [LARGE SCALE GENOMIC DNA]</scope>
    <source>
        <strain evidence="12">YH-07</strain>
    </source>
</reference>
<dbReference type="OrthoDB" id="9766455at2"/>
<dbReference type="Pfam" id="PF07670">
    <property type="entry name" value="Gate"/>
    <property type="match status" value="1"/>
</dbReference>
<feature type="transmembrane region" description="Helical" evidence="7">
    <location>
        <begin position="271"/>
        <end position="289"/>
    </location>
</feature>
<feature type="transmembrane region" description="Helical" evidence="7">
    <location>
        <begin position="145"/>
        <end position="168"/>
    </location>
</feature>
<feature type="transmembrane region" description="Helical" evidence="7">
    <location>
        <begin position="102"/>
        <end position="125"/>
    </location>
</feature>
<keyword evidence="5 7" id="KW-1133">Transmembrane helix</keyword>
<feature type="domain" description="Concentrative nucleoside transporter N-terminal" evidence="8">
    <location>
        <begin position="11"/>
        <end position="85"/>
    </location>
</feature>
<dbReference type="AlphaFoldDB" id="A0A345YCS4"/>
<evidence type="ECO:0000256" key="7">
    <source>
        <dbReference type="SAM" id="Phobius"/>
    </source>
</evidence>
<protein>
    <submittedName>
        <fullName evidence="11">Nucleoside:proton symporter</fullName>
    </submittedName>
</protein>
<feature type="transmembrane region" description="Helical" evidence="7">
    <location>
        <begin position="6"/>
        <end position="23"/>
    </location>
</feature>
<dbReference type="PANTHER" id="PTHR10590">
    <property type="entry name" value="SODIUM/NUCLEOSIDE COTRANSPORTER"/>
    <property type="match status" value="1"/>
</dbReference>
<feature type="transmembrane region" description="Helical" evidence="7">
    <location>
        <begin position="180"/>
        <end position="199"/>
    </location>
</feature>
<keyword evidence="12" id="KW-1185">Reference proteome</keyword>
<feature type="transmembrane region" description="Helical" evidence="7">
    <location>
        <begin position="363"/>
        <end position="386"/>
    </location>
</feature>
<evidence type="ECO:0000313" key="12">
    <source>
        <dbReference type="Proteomes" id="UP000254508"/>
    </source>
</evidence>
<feature type="domain" description="Concentrative nucleoside transporter C-terminal" evidence="9">
    <location>
        <begin position="213"/>
        <end position="420"/>
    </location>
</feature>
<proteinExistence type="inferred from homology"/>
<evidence type="ECO:0000256" key="4">
    <source>
        <dbReference type="ARBA" id="ARBA00022692"/>
    </source>
</evidence>
<keyword evidence="4 7" id="KW-0812">Transmembrane</keyword>
<evidence type="ECO:0000256" key="6">
    <source>
        <dbReference type="ARBA" id="ARBA00023136"/>
    </source>
</evidence>
<dbReference type="Proteomes" id="UP000254508">
    <property type="component" value="Chromosome"/>
</dbReference>
<dbReference type="GO" id="GO:0005886">
    <property type="term" value="C:plasma membrane"/>
    <property type="evidence" value="ECO:0007669"/>
    <property type="project" value="UniProtKB-SubCell"/>
</dbReference>
<name>A0A345YCS4_9SPHN</name>
<feature type="transmembrane region" description="Helical" evidence="7">
    <location>
        <begin position="211"/>
        <end position="229"/>
    </location>
</feature>
<evidence type="ECO:0000256" key="5">
    <source>
        <dbReference type="ARBA" id="ARBA00022989"/>
    </source>
</evidence>
<dbReference type="Pfam" id="PF01773">
    <property type="entry name" value="Nucleos_tra2_N"/>
    <property type="match status" value="1"/>
</dbReference>
<dbReference type="GO" id="GO:0015293">
    <property type="term" value="F:symporter activity"/>
    <property type="evidence" value="ECO:0007669"/>
    <property type="project" value="TreeGrafter"/>
</dbReference>
<comment type="subcellular location">
    <subcellularLocation>
        <location evidence="1">Cell membrane</location>
        <topology evidence="1">Multi-pass membrane protein</topology>
    </subcellularLocation>
</comment>